<comment type="caution">
    <text evidence="2">The sequence shown here is derived from an EMBL/GenBank/DDBJ whole genome shotgun (WGS) entry which is preliminary data.</text>
</comment>
<feature type="region of interest" description="Disordered" evidence="1">
    <location>
        <begin position="151"/>
        <end position="180"/>
    </location>
</feature>
<protein>
    <submittedName>
        <fullName evidence="2">Uncharacterized protein</fullName>
    </submittedName>
</protein>
<dbReference type="EMBL" id="JBBCAQ010000002">
    <property type="protein sequence ID" value="KAK7605406.1"/>
    <property type="molecule type" value="Genomic_DNA"/>
</dbReference>
<sequence>MNNSEIKQLLILQIMYNTYLRALFQLDQVEQRERDIAVVASNFLPSEDAICIVPKYAVNSMDVDEDDQYFMSDSNVNTKKAVNSMDVDEDDQYFMSDSNVNTKKGKAVSSLNSDSENDFMPSRKLVKSVNSMDVDEDDQYFMSDSNVNTKKGTKAAAKSVSNRPTKKKRIVDSDENYESY</sequence>
<dbReference type="InterPro" id="IPR011041">
    <property type="entry name" value="Quinoprot_gluc/sorb_DH_b-prop"/>
</dbReference>
<gene>
    <name evidence="2" type="ORF">V9T40_007264</name>
</gene>
<evidence type="ECO:0000313" key="2">
    <source>
        <dbReference type="EMBL" id="KAK7605406.1"/>
    </source>
</evidence>
<keyword evidence="3" id="KW-1185">Reference proteome</keyword>
<proteinExistence type="predicted"/>
<dbReference type="SUPFAM" id="SSF50952">
    <property type="entry name" value="Soluble quinoprotein glucose dehydrogenase"/>
    <property type="match status" value="1"/>
</dbReference>
<dbReference type="Proteomes" id="UP001367676">
    <property type="component" value="Unassembled WGS sequence"/>
</dbReference>
<reference evidence="2 3" key="1">
    <citation type="submission" date="2024-03" db="EMBL/GenBank/DDBJ databases">
        <title>Adaptation during the transition from Ophiocordyceps entomopathogen to insect associate is accompanied by gene loss and intensified selection.</title>
        <authorList>
            <person name="Ward C.M."/>
            <person name="Onetto C.A."/>
            <person name="Borneman A.R."/>
        </authorList>
    </citation>
    <scope>NUCLEOTIDE SEQUENCE [LARGE SCALE GENOMIC DNA]</scope>
    <source>
        <strain evidence="2">AWRI1</strain>
        <tissue evidence="2">Single Adult Female</tissue>
    </source>
</reference>
<accession>A0AAN9YAL7</accession>
<evidence type="ECO:0000313" key="3">
    <source>
        <dbReference type="Proteomes" id="UP001367676"/>
    </source>
</evidence>
<organism evidence="2 3">
    <name type="scientific">Parthenolecanium corni</name>
    <dbReference type="NCBI Taxonomy" id="536013"/>
    <lineage>
        <taxon>Eukaryota</taxon>
        <taxon>Metazoa</taxon>
        <taxon>Ecdysozoa</taxon>
        <taxon>Arthropoda</taxon>
        <taxon>Hexapoda</taxon>
        <taxon>Insecta</taxon>
        <taxon>Pterygota</taxon>
        <taxon>Neoptera</taxon>
        <taxon>Paraneoptera</taxon>
        <taxon>Hemiptera</taxon>
        <taxon>Sternorrhyncha</taxon>
        <taxon>Coccoidea</taxon>
        <taxon>Coccidae</taxon>
        <taxon>Parthenolecanium</taxon>
    </lineage>
</organism>
<dbReference type="AlphaFoldDB" id="A0AAN9YAL7"/>
<evidence type="ECO:0000256" key="1">
    <source>
        <dbReference type="SAM" id="MobiDB-lite"/>
    </source>
</evidence>
<name>A0AAN9YAL7_9HEMI</name>